<feature type="transmembrane region" description="Helical" evidence="12">
    <location>
        <begin position="335"/>
        <end position="357"/>
    </location>
</feature>
<evidence type="ECO:0000256" key="2">
    <source>
        <dbReference type="ARBA" id="ARBA00004922"/>
    </source>
</evidence>
<evidence type="ECO:0000313" key="15">
    <source>
        <dbReference type="Proteomes" id="UP000215902"/>
    </source>
</evidence>
<dbReference type="UniPathway" id="UPA00378"/>
<accession>A0A267GEJ3</accession>
<dbReference type="AlphaFoldDB" id="A0A267GEJ3"/>
<feature type="transmembrane region" description="Helical" evidence="12">
    <location>
        <begin position="202"/>
        <end position="222"/>
    </location>
</feature>
<evidence type="ECO:0000256" key="7">
    <source>
        <dbReference type="ARBA" id="ARBA00022824"/>
    </source>
</evidence>
<dbReference type="PANTHER" id="PTHR22760">
    <property type="entry name" value="GLYCOSYLTRANSFERASE"/>
    <property type="match status" value="1"/>
</dbReference>
<feature type="transmembrane region" description="Helical" evidence="12">
    <location>
        <begin position="250"/>
        <end position="275"/>
    </location>
</feature>
<feature type="transmembrane region" description="Helical" evidence="12">
    <location>
        <begin position="165"/>
        <end position="190"/>
    </location>
</feature>
<feature type="signal peptide" evidence="13">
    <location>
        <begin position="1"/>
        <end position="22"/>
    </location>
</feature>
<gene>
    <name evidence="14" type="ORF">BOX15_Mlig026137g2</name>
</gene>
<dbReference type="OrthoDB" id="19039at2759"/>
<evidence type="ECO:0000256" key="8">
    <source>
        <dbReference type="ARBA" id="ARBA00022989"/>
    </source>
</evidence>
<dbReference type="EMBL" id="NIVC01000374">
    <property type="protein sequence ID" value="PAA84453.1"/>
    <property type="molecule type" value="Genomic_DNA"/>
</dbReference>
<keyword evidence="6 12" id="KW-0812">Transmembrane</keyword>
<dbReference type="Pfam" id="PF03901">
    <property type="entry name" value="Glyco_transf_22"/>
    <property type="match status" value="1"/>
</dbReference>
<dbReference type="EC" id="2.4.1.-" evidence="12"/>
<protein>
    <recommendedName>
        <fullName evidence="12">Mannosyltransferase</fullName>
        <ecNumber evidence="12">2.4.1.-</ecNumber>
    </recommendedName>
</protein>
<evidence type="ECO:0000256" key="4">
    <source>
        <dbReference type="ARBA" id="ARBA00022676"/>
    </source>
</evidence>
<evidence type="ECO:0000256" key="5">
    <source>
        <dbReference type="ARBA" id="ARBA00022679"/>
    </source>
</evidence>
<feature type="transmembrane region" description="Helical" evidence="12">
    <location>
        <begin position="83"/>
        <end position="104"/>
    </location>
</feature>
<evidence type="ECO:0000313" key="14">
    <source>
        <dbReference type="EMBL" id="PAA84453.1"/>
    </source>
</evidence>
<comment type="subcellular location">
    <subcellularLocation>
        <location evidence="1 12">Endoplasmic reticulum membrane</location>
        <topology evidence="1 12">Multi-pass membrane protein</topology>
    </subcellularLocation>
</comment>
<comment type="caution">
    <text evidence="14">The sequence shown here is derived from an EMBL/GenBank/DDBJ whole genome shotgun (WGS) entry which is preliminary data.</text>
</comment>
<keyword evidence="15" id="KW-1185">Reference proteome</keyword>
<feature type="transmembrane region" description="Helical" evidence="12">
    <location>
        <begin position="282"/>
        <end position="299"/>
    </location>
</feature>
<keyword evidence="9 12" id="KW-0472">Membrane</keyword>
<keyword evidence="4 12" id="KW-0328">Glycosyltransferase</keyword>
<evidence type="ECO:0000256" key="10">
    <source>
        <dbReference type="ARBA" id="ARBA00044721"/>
    </source>
</evidence>
<keyword evidence="5" id="KW-0808">Transferase</keyword>
<dbReference type="Proteomes" id="UP000215902">
    <property type="component" value="Unassembled WGS sequence"/>
</dbReference>
<dbReference type="STRING" id="282301.A0A267GEJ3"/>
<reference evidence="14 15" key="1">
    <citation type="submission" date="2017-06" db="EMBL/GenBank/DDBJ databases">
        <title>A platform for efficient transgenesis in Macrostomum lignano, a flatworm model organism for stem cell research.</title>
        <authorList>
            <person name="Berezikov E."/>
        </authorList>
    </citation>
    <scope>NUCLEOTIDE SEQUENCE [LARGE SCALE GENOMIC DNA]</scope>
    <source>
        <strain evidence="14">DV1</strain>
        <tissue evidence="14">Whole organism</tissue>
    </source>
</reference>
<evidence type="ECO:0000256" key="6">
    <source>
        <dbReference type="ARBA" id="ARBA00022692"/>
    </source>
</evidence>
<dbReference type="PANTHER" id="PTHR22760:SF1">
    <property type="entry name" value="DOL-P-MAN:MAN(7)GLCNAC(2)-PP-DOL ALPHA-1,6-MANNOSYLTRANSFERASE"/>
    <property type="match status" value="1"/>
</dbReference>
<comment type="catalytic activity">
    <reaction evidence="11">
        <text>an alpha-D-Man-(1-&gt;2)-alpha-D-Man-(1-&gt;2)-alpha-D-Man-(1-&gt;3)-[alpha-D-Man-(1-&gt;2)-alpha-D-Man-(1-&gt;3)-alpha-D-Man-(1-&gt;6)]-beta-D-Man-(1-&gt;4)-beta-D-GlcNAc-(1-&gt;4)-alpha-D-GlcNAc-diphospho-di-trans,poly-cis-dolichol + a di-trans,poly-cis-dolichyl beta-D-mannosyl phosphate = an alpha-D-Man-(1-&gt;2)-alpha-D-Man-(1-&gt;2)-alpha-D-Man-(1-&gt;3)-[alpha-D-Man-(1-&gt;2)-alpha-D-Man-(1-&gt;3)-[alpha-D-Man-(1-&gt;6)]-alpha-D-Man-(1-&gt;6)]-beta-D-Man-(1-&gt;4)-beta-D-GlcNAc-(1-&gt;4)-alpha-D-GlcNAc-diphospho-di-trans,poly-cis-dolichol + a di-trans,poly-cis-dolichyl phosphate + H(+)</text>
        <dbReference type="Rhea" id="RHEA:29535"/>
        <dbReference type="Rhea" id="RHEA-COMP:19498"/>
        <dbReference type="Rhea" id="RHEA-COMP:19501"/>
        <dbReference type="Rhea" id="RHEA-COMP:19518"/>
        <dbReference type="Rhea" id="RHEA-COMP:19519"/>
        <dbReference type="ChEBI" id="CHEBI:15378"/>
        <dbReference type="ChEBI" id="CHEBI:57683"/>
        <dbReference type="ChEBI" id="CHEBI:58211"/>
        <dbReference type="ChEBI" id="CHEBI:132517"/>
        <dbReference type="ChEBI" id="CHEBI:132519"/>
        <dbReference type="EC" id="2.4.1.260"/>
    </reaction>
    <physiologicalReaction direction="left-to-right" evidence="11">
        <dbReference type="Rhea" id="RHEA:29536"/>
    </physiologicalReaction>
</comment>
<proteinExistence type="inferred from homology"/>
<evidence type="ECO:0000256" key="13">
    <source>
        <dbReference type="SAM" id="SignalP"/>
    </source>
</evidence>
<keyword evidence="8 12" id="KW-1133">Transmembrane helix</keyword>
<comment type="function">
    <text evidence="10">Mannosyltransferase that operates in the biosynthetic pathway of dolichol-linked oligosaccharides, the glycan precursors employed in protein asparagine (N)-glycosylation. The assembly of dolichol-linked oligosaccharides begins on the cytosolic side of the endoplasmic reticulum membrane and finishes in its lumen. The sequential addition of sugars to dolichol pyrophosphate produces dolichol-linked oligosaccharides containing fourteen sugars, including two GlcNAcs, nine mannoses and three glucoses. Once assembled, the oligosaccharide is transferred from the lipid to nascent proteins by oligosaccharyltransferases. In the lumen of the endoplasmic reticulum, adds the eighth mannose residue in an alpha-1,6 linkage onto Man(7)GlcNAc(2)-PP-dolichol to produce Man(8)GlcNAc(2)-PP-dolichol.</text>
</comment>
<feature type="transmembrane region" description="Helical" evidence="12">
    <location>
        <begin position="305"/>
        <end position="323"/>
    </location>
</feature>
<organism evidence="14 15">
    <name type="scientific">Macrostomum lignano</name>
    <dbReference type="NCBI Taxonomy" id="282301"/>
    <lineage>
        <taxon>Eukaryota</taxon>
        <taxon>Metazoa</taxon>
        <taxon>Spiralia</taxon>
        <taxon>Lophotrochozoa</taxon>
        <taxon>Platyhelminthes</taxon>
        <taxon>Rhabditophora</taxon>
        <taxon>Macrostomorpha</taxon>
        <taxon>Macrostomida</taxon>
        <taxon>Macrostomidae</taxon>
        <taxon>Macrostomum</taxon>
    </lineage>
</organism>
<evidence type="ECO:0000256" key="9">
    <source>
        <dbReference type="ARBA" id="ARBA00023136"/>
    </source>
</evidence>
<evidence type="ECO:0000256" key="12">
    <source>
        <dbReference type="RuleBase" id="RU363075"/>
    </source>
</evidence>
<dbReference type="GO" id="GO:0005789">
    <property type="term" value="C:endoplasmic reticulum membrane"/>
    <property type="evidence" value="ECO:0007669"/>
    <property type="project" value="UniProtKB-SubCell"/>
</dbReference>
<dbReference type="GO" id="GO:0006487">
    <property type="term" value="P:protein N-linked glycosylation"/>
    <property type="evidence" value="ECO:0007669"/>
    <property type="project" value="TreeGrafter"/>
</dbReference>
<comment type="similarity">
    <text evidence="3 12">Belongs to the glycosyltransferase 22 family.</text>
</comment>
<feature type="transmembrane region" description="Helical" evidence="12">
    <location>
        <begin position="116"/>
        <end position="134"/>
    </location>
</feature>
<evidence type="ECO:0000256" key="1">
    <source>
        <dbReference type="ARBA" id="ARBA00004477"/>
    </source>
</evidence>
<feature type="chain" id="PRO_5011995161" description="Mannosyltransferase" evidence="13">
    <location>
        <begin position="23"/>
        <end position="494"/>
    </location>
</feature>
<comment type="pathway">
    <text evidence="2">Protein modification; protein glycosylation.</text>
</comment>
<dbReference type="GO" id="GO:0052917">
    <property type="term" value="F:dol-P-Man:Man(7)GlcNAc(2)-PP-Dol alpha-1,6-mannosyltransferase activity"/>
    <property type="evidence" value="ECO:0007669"/>
    <property type="project" value="UniProtKB-EC"/>
</dbReference>
<dbReference type="InterPro" id="IPR005599">
    <property type="entry name" value="GPI_mannosylTrfase"/>
</dbReference>
<keyword evidence="13" id="KW-0732">Signal</keyword>
<sequence length="494" mass="55223">MHFLVLFSVALLHLLIAPYTKVEESFNIQAVHDILYHGCNFTSYDHQSFPGPVPRTFIGPLSLATATWPLSLLLLLGDRHSWWVMLYAVRCTLAALLCWSLTAYTRSAGQVFGRSAANFLVAILASQFHVLFYASRPLPNVFGMALVMQAAAQLFQGRYGGFIAWSGAAIVLFRSELALLCGPALIYLLVTRRLRFGDAAKVATTTGLACLAATVAIDSLFWGRPVWPELEVFLFNTVQNRSSQWGTQPFLWYFYSALPRCLLLSGLFLPLAAYLNRRTRPIIAGCLVFVLLYSCLPHKELRFVLYTVPLLNTPTAWLCAAIFSNRRKSFAWRCLGWLVAAHLAANLAATGLMAWAAAWNYPGGQAMWDLHFTHLRHLCPRGTTRSPRVSSSSCHIHIGNLAAQTGAIRFLELLDSSVCRYNKTEELTELSNFRPFSHLLIEPDFAESTGLNQICRVLANYSLFDGFNLKGVLGTGDWRRLLRLKPALLLLEKL</sequence>
<keyword evidence="7 12" id="KW-0256">Endoplasmic reticulum</keyword>
<evidence type="ECO:0000256" key="3">
    <source>
        <dbReference type="ARBA" id="ARBA00007063"/>
    </source>
</evidence>
<name>A0A267GEJ3_9PLAT</name>
<evidence type="ECO:0000256" key="11">
    <source>
        <dbReference type="ARBA" id="ARBA00048899"/>
    </source>
</evidence>